<dbReference type="GO" id="GO:0046872">
    <property type="term" value="F:metal ion binding"/>
    <property type="evidence" value="ECO:0007669"/>
    <property type="project" value="UniProtKB-KW"/>
</dbReference>
<dbReference type="PANTHER" id="PTHR42648:SF28">
    <property type="entry name" value="TRANSPOSON-ENCODED PROTEIN WITH RIBONUCLEASE H-LIKE AND RETROVIRUS ZINC FINGER-LIKE DOMAINS"/>
    <property type="match status" value="1"/>
</dbReference>
<keyword evidence="2" id="KW-0378">Hydrolase</keyword>
<feature type="non-terminal residue" evidence="4">
    <location>
        <position position="1"/>
    </location>
</feature>
<keyword evidence="5" id="KW-1185">Reference proteome</keyword>
<dbReference type="PANTHER" id="PTHR42648">
    <property type="entry name" value="TRANSPOSASE, PUTATIVE-RELATED"/>
    <property type="match status" value="1"/>
</dbReference>
<dbReference type="InterPro" id="IPR039537">
    <property type="entry name" value="Retrotran_Ty1/copia-like"/>
</dbReference>
<evidence type="ECO:0000313" key="4">
    <source>
        <dbReference type="EMBL" id="RDX64091.1"/>
    </source>
</evidence>
<proteinExistence type="predicted"/>
<dbReference type="GO" id="GO:0016787">
    <property type="term" value="F:hydrolase activity"/>
    <property type="evidence" value="ECO:0007669"/>
    <property type="project" value="UniProtKB-KW"/>
</dbReference>
<evidence type="ECO:0000256" key="1">
    <source>
        <dbReference type="ARBA" id="ARBA00022723"/>
    </source>
</evidence>
<dbReference type="Gene3D" id="3.30.420.10">
    <property type="entry name" value="Ribonuclease H-like superfamily/Ribonuclease H"/>
    <property type="match status" value="1"/>
</dbReference>
<organism evidence="4 5">
    <name type="scientific">Mucuna pruriens</name>
    <name type="common">Velvet bean</name>
    <name type="synonym">Dolichos pruriens</name>
    <dbReference type="NCBI Taxonomy" id="157652"/>
    <lineage>
        <taxon>Eukaryota</taxon>
        <taxon>Viridiplantae</taxon>
        <taxon>Streptophyta</taxon>
        <taxon>Embryophyta</taxon>
        <taxon>Tracheophyta</taxon>
        <taxon>Spermatophyta</taxon>
        <taxon>Magnoliopsida</taxon>
        <taxon>eudicotyledons</taxon>
        <taxon>Gunneridae</taxon>
        <taxon>Pentapetalae</taxon>
        <taxon>rosids</taxon>
        <taxon>fabids</taxon>
        <taxon>Fabales</taxon>
        <taxon>Fabaceae</taxon>
        <taxon>Papilionoideae</taxon>
        <taxon>50 kb inversion clade</taxon>
        <taxon>NPAAA clade</taxon>
        <taxon>indigoferoid/millettioid clade</taxon>
        <taxon>Phaseoleae</taxon>
        <taxon>Mucuna</taxon>
    </lineage>
</organism>
<name>A0A371EDH4_MUCPR</name>
<evidence type="ECO:0000256" key="2">
    <source>
        <dbReference type="ARBA" id="ARBA00022801"/>
    </source>
</evidence>
<gene>
    <name evidence="4" type="ORF">CR513_57388</name>
</gene>
<dbReference type="SUPFAM" id="SSF53098">
    <property type="entry name" value="Ribonuclease H-like"/>
    <property type="match status" value="1"/>
</dbReference>
<dbReference type="GO" id="GO:0003676">
    <property type="term" value="F:nucleic acid binding"/>
    <property type="evidence" value="ECO:0007669"/>
    <property type="project" value="InterPro"/>
</dbReference>
<feature type="domain" description="Reverse transcriptase Ty1/copia-type" evidence="3">
    <location>
        <begin position="336"/>
        <end position="397"/>
    </location>
</feature>
<dbReference type="OrthoDB" id="1935865at2759"/>
<keyword evidence="1" id="KW-0479">Metal-binding</keyword>
<dbReference type="AlphaFoldDB" id="A0A371EDH4"/>
<dbReference type="InterPro" id="IPR012337">
    <property type="entry name" value="RNaseH-like_sf"/>
</dbReference>
<dbReference type="InterPro" id="IPR036397">
    <property type="entry name" value="RNaseH_sf"/>
</dbReference>
<dbReference type="EMBL" id="QJKJ01014556">
    <property type="protein sequence ID" value="RDX64091.1"/>
    <property type="molecule type" value="Genomic_DNA"/>
</dbReference>
<reference evidence="4" key="1">
    <citation type="submission" date="2018-05" db="EMBL/GenBank/DDBJ databases">
        <title>Draft genome of Mucuna pruriens seed.</title>
        <authorList>
            <person name="Nnadi N.E."/>
            <person name="Vos R."/>
            <person name="Hasami M.H."/>
            <person name="Devisetty U.K."/>
            <person name="Aguiy J.C."/>
        </authorList>
    </citation>
    <scope>NUCLEOTIDE SEQUENCE [LARGE SCALE GENOMIC DNA]</scope>
    <source>
        <strain evidence="4">JCA_2017</strain>
    </source>
</reference>
<dbReference type="Pfam" id="PF07727">
    <property type="entry name" value="RVT_2"/>
    <property type="match status" value="1"/>
</dbReference>
<dbReference type="Proteomes" id="UP000257109">
    <property type="component" value="Unassembled WGS sequence"/>
</dbReference>
<protein>
    <recommendedName>
        <fullName evidence="3">Reverse transcriptase Ty1/copia-type domain-containing protein</fullName>
    </recommendedName>
</protein>
<comment type="caution">
    <text evidence="4">The sequence shown here is derived from an EMBL/GenBank/DDBJ whole genome shotgun (WGS) entry which is preliminary data.</text>
</comment>
<evidence type="ECO:0000313" key="5">
    <source>
        <dbReference type="Proteomes" id="UP000257109"/>
    </source>
</evidence>
<dbReference type="InterPro" id="IPR013103">
    <property type="entry name" value="RVT_2"/>
</dbReference>
<sequence>MVNIFAQISSIPMLNGTNFKWKEVVVIVLGCMDLDLALQIEKPILTVDNLQEVKIEKWKRFNRMCLMIMMRLISEAIRGFIFESQSRENIREYIMEMSNLTTKLKSLKLELGEDLIIRTNGLLVNLYLTVFKRKRGCGDIRLKVLILLQPLRIRKGRTLRVLQKGLLNERKLGAKRAKNVLELIHTDIYGPFLTASWNGQQYFITFIDDYSRYDYLYLIHEKSQSLDVFKPFKAEVELQLGKKIKAIKSDHGGNARILEKVEFGKEENIRNVVLEEESVNDIEHEDDIGLTEDYLIIFYQAMQSSNSQKCIDAMKDELKSMQDNDIWDLIELLEGLLHETKRFLIKNFEMKDLGEASFVLGIQILRDRSQGILRLSQENYISKVLERFDMKDSKPGDTLISKGDKFSLKQCPNNDLKRNEMQKILYASTMGV</sequence>
<evidence type="ECO:0000259" key="3">
    <source>
        <dbReference type="Pfam" id="PF07727"/>
    </source>
</evidence>
<accession>A0A371EDH4</accession>